<evidence type="ECO:0000256" key="1">
    <source>
        <dbReference type="SAM" id="SignalP"/>
    </source>
</evidence>
<evidence type="ECO:0000313" key="2">
    <source>
        <dbReference type="EMBL" id="KEI73438.1"/>
    </source>
</evidence>
<evidence type="ECO:0000313" key="3">
    <source>
        <dbReference type="Proteomes" id="UP000027997"/>
    </source>
</evidence>
<dbReference type="Proteomes" id="UP000027997">
    <property type="component" value="Unassembled WGS sequence"/>
</dbReference>
<feature type="chain" id="PRO_5001758906" evidence="1">
    <location>
        <begin position="25"/>
        <end position="230"/>
    </location>
</feature>
<proteinExistence type="predicted"/>
<comment type="caution">
    <text evidence="2">The sequence shown here is derived from an EMBL/GenBank/DDBJ whole genome shotgun (WGS) entry which is preliminary data.</text>
</comment>
<feature type="signal peptide" evidence="1">
    <location>
        <begin position="1"/>
        <end position="24"/>
    </location>
</feature>
<name>A0A081KH12_9GAMM</name>
<dbReference type="RefSeq" id="WP_020582448.1">
    <property type="nucleotide sequence ID" value="NZ_JOJP01000001.1"/>
</dbReference>
<accession>A0A081KH12</accession>
<organism evidence="2 3">
    <name type="scientific">Endozoicomonas elysicola</name>
    <dbReference type="NCBI Taxonomy" id="305900"/>
    <lineage>
        <taxon>Bacteria</taxon>
        <taxon>Pseudomonadati</taxon>
        <taxon>Pseudomonadota</taxon>
        <taxon>Gammaproteobacteria</taxon>
        <taxon>Oceanospirillales</taxon>
        <taxon>Endozoicomonadaceae</taxon>
        <taxon>Endozoicomonas</taxon>
    </lineage>
</organism>
<reference evidence="2 3" key="1">
    <citation type="submission" date="2014-06" db="EMBL/GenBank/DDBJ databases">
        <title>Whole Genome Sequences of Three Symbiotic Endozoicomonas Bacteria.</title>
        <authorList>
            <person name="Neave M.J."/>
            <person name="Apprill A."/>
            <person name="Voolstra C.R."/>
        </authorList>
    </citation>
    <scope>NUCLEOTIDE SEQUENCE [LARGE SCALE GENOMIC DNA]</scope>
    <source>
        <strain evidence="2 3">DSM 22380</strain>
    </source>
</reference>
<protein>
    <submittedName>
        <fullName evidence="2">Uncharacterized protein</fullName>
    </submittedName>
</protein>
<dbReference type="PROSITE" id="PS51257">
    <property type="entry name" value="PROKAR_LIPOPROTEIN"/>
    <property type="match status" value="1"/>
</dbReference>
<dbReference type="AlphaFoldDB" id="A0A081KH12"/>
<dbReference type="EMBL" id="JOJP01000001">
    <property type="protein sequence ID" value="KEI73438.1"/>
    <property type="molecule type" value="Genomic_DNA"/>
</dbReference>
<keyword evidence="1" id="KW-0732">Signal</keyword>
<keyword evidence="3" id="KW-1185">Reference proteome</keyword>
<sequence length="230" mass="25985">MKYLSLTLAMFVLTSCLTAASAEAKQRIPETRVSQADLREITNSKKTATSKSSLPTKAQDKEVLTTILEDIFTSVRDQNYSKLASFYSEEAQTNFKYRFLKKDKTSKLQQVIPEVIGRIETLPPADFINTVFTHMFDKLTLSLGMPINIAYPNITKIEFSNNGKEAILTYVESDADTTDPDDISEETMEFVRVAGEWRPLGWFLEDTLDELLNLLLLAQTFAESSQAIEK</sequence>
<gene>
    <name evidence="2" type="ORF">GV64_24345</name>
</gene>